<proteinExistence type="predicted"/>
<dbReference type="Proteomes" id="UP000886595">
    <property type="component" value="Unassembled WGS sequence"/>
</dbReference>
<dbReference type="PANTHER" id="PTHR13734:SF5">
    <property type="entry name" value="CCA TRNA NUCLEOTIDYLTRANSFERASE, MITOCHONDRIAL"/>
    <property type="match status" value="1"/>
</dbReference>
<reference evidence="2 3" key="1">
    <citation type="submission" date="2020-02" db="EMBL/GenBank/DDBJ databases">
        <authorList>
            <person name="Ma Q."/>
            <person name="Huang Y."/>
            <person name="Song X."/>
            <person name="Pei D."/>
        </authorList>
    </citation>
    <scope>NUCLEOTIDE SEQUENCE [LARGE SCALE GENOMIC DNA]</scope>
    <source>
        <strain evidence="2">Sxm20200214</strain>
        <tissue evidence="2">Leaf</tissue>
    </source>
</reference>
<protein>
    <recommendedName>
        <fullName evidence="4">Poly A polymerase head domain-containing protein</fullName>
    </recommendedName>
</protein>
<dbReference type="GO" id="GO:0052929">
    <property type="term" value="F:ATP:3'-cytidine-cytidine-tRNA adenylyltransferase activity"/>
    <property type="evidence" value="ECO:0007669"/>
    <property type="project" value="TreeGrafter"/>
</dbReference>
<sequence>MTTTTTTKLRDRIDLTDNKRKILDLLLAALRKHNLKTQLRVAGGWVRDKVLLIFLKFSPFSLYALSRV</sequence>
<dbReference type="OrthoDB" id="445712at2759"/>
<evidence type="ECO:0000313" key="2">
    <source>
        <dbReference type="EMBL" id="KAG2259980.1"/>
    </source>
</evidence>
<organism evidence="2 3">
    <name type="scientific">Brassica carinata</name>
    <name type="common">Ethiopian mustard</name>
    <name type="synonym">Abyssinian cabbage</name>
    <dbReference type="NCBI Taxonomy" id="52824"/>
    <lineage>
        <taxon>Eukaryota</taxon>
        <taxon>Viridiplantae</taxon>
        <taxon>Streptophyta</taxon>
        <taxon>Embryophyta</taxon>
        <taxon>Tracheophyta</taxon>
        <taxon>Spermatophyta</taxon>
        <taxon>Magnoliopsida</taxon>
        <taxon>eudicotyledons</taxon>
        <taxon>Gunneridae</taxon>
        <taxon>Pentapetalae</taxon>
        <taxon>rosids</taxon>
        <taxon>malvids</taxon>
        <taxon>Brassicales</taxon>
        <taxon>Brassicaceae</taxon>
        <taxon>Brassiceae</taxon>
        <taxon>Brassica</taxon>
    </lineage>
</organism>
<evidence type="ECO:0008006" key="4">
    <source>
        <dbReference type="Google" id="ProtNLM"/>
    </source>
</evidence>
<name>A0A8X7TYV9_BRACI</name>
<dbReference type="GO" id="GO:0052927">
    <property type="term" value="F:CC tRNA cytidylyltransferase activity"/>
    <property type="evidence" value="ECO:0007669"/>
    <property type="project" value="TreeGrafter"/>
</dbReference>
<accession>A0A8X7TYV9</accession>
<dbReference type="GO" id="GO:0003723">
    <property type="term" value="F:RNA binding"/>
    <property type="evidence" value="ECO:0007669"/>
    <property type="project" value="UniProtKB-KW"/>
</dbReference>
<dbReference type="EMBL" id="JAAMPC010000015">
    <property type="protein sequence ID" value="KAG2259980.1"/>
    <property type="molecule type" value="Genomic_DNA"/>
</dbReference>
<gene>
    <name evidence="2" type="ORF">Bca52824_079274</name>
</gene>
<evidence type="ECO:0000256" key="1">
    <source>
        <dbReference type="ARBA" id="ARBA00022884"/>
    </source>
</evidence>
<keyword evidence="1" id="KW-0694">RNA-binding</keyword>
<keyword evidence="3" id="KW-1185">Reference proteome</keyword>
<dbReference type="AlphaFoldDB" id="A0A8X7TYV9"/>
<comment type="caution">
    <text evidence="2">The sequence shown here is derived from an EMBL/GenBank/DDBJ whole genome shotgun (WGS) entry which is preliminary data.</text>
</comment>
<dbReference type="PANTHER" id="PTHR13734">
    <property type="entry name" value="TRNA-NUCLEOTIDYLTRANSFERASE"/>
    <property type="match status" value="1"/>
</dbReference>
<evidence type="ECO:0000313" key="3">
    <source>
        <dbReference type="Proteomes" id="UP000886595"/>
    </source>
</evidence>
<dbReference type="GO" id="GO:0001680">
    <property type="term" value="P:tRNA 3'-terminal CCA addition"/>
    <property type="evidence" value="ECO:0007669"/>
    <property type="project" value="TreeGrafter"/>
</dbReference>